<dbReference type="Pfam" id="PF10074">
    <property type="entry name" value="RovC_DNA-bd"/>
    <property type="match status" value="1"/>
</dbReference>
<dbReference type="InterPro" id="IPR018754">
    <property type="entry name" value="RovC-like_DNA-bd"/>
</dbReference>
<name>A0ABU4YZX0_9HYPH</name>
<reference evidence="2 3" key="1">
    <citation type="submission" date="2023-08" db="EMBL/GenBank/DDBJ databases">
        <title>Implementing the SeqCode for naming new Mesorhizobium species isolated from Vachellia karroo root nodules.</title>
        <authorList>
            <person name="Van Lill M."/>
        </authorList>
    </citation>
    <scope>NUCLEOTIDE SEQUENCE [LARGE SCALE GENOMIC DNA]</scope>
    <source>
        <strain evidence="2 3">VK22B</strain>
    </source>
</reference>
<organism evidence="2 3">
    <name type="scientific">Mesorhizobium captivum</name>
    <dbReference type="NCBI Taxonomy" id="3072319"/>
    <lineage>
        <taxon>Bacteria</taxon>
        <taxon>Pseudomonadati</taxon>
        <taxon>Pseudomonadota</taxon>
        <taxon>Alphaproteobacteria</taxon>
        <taxon>Hyphomicrobiales</taxon>
        <taxon>Phyllobacteriaceae</taxon>
        <taxon>Mesorhizobium</taxon>
    </lineage>
</organism>
<dbReference type="RefSeq" id="WP_320226518.1">
    <property type="nucleotide sequence ID" value="NZ_JAVIJB010000008.1"/>
</dbReference>
<accession>A0ABU4YZX0</accession>
<evidence type="ECO:0000313" key="2">
    <source>
        <dbReference type="EMBL" id="MDX8492523.1"/>
    </source>
</evidence>
<protein>
    <submittedName>
        <fullName evidence="2">DUF2285 domain-containing protein</fullName>
    </submittedName>
</protein>
<keyword evidence="3" id="KW-1185">Reference proteome</keyword>
<evidence type="ECO:0000313" key="3">
    <source>
        <dbReference type="Proteomes" id="UP001271249"/>
    </source>
</evidence>
<comment type="caution">
    <text evidence="2">The sequence shown here is derived from an EMBL/GenBank/DDBJ whole genome shotgun (WGS) entry which is preliminary data.</text>
</comment>
<evidence type="ECO:0000259" key="1">
    <source>
        <dbReference type="Pfam" id="PF10074"/>
    </source>
</evidence>
<gene>
    <name evidence="2" type="ORF">RFN29_13140</name>
</gene>
<dbReference type="Proteomes" id="UP001271249">
    <property type="component" value="Unassembled WGS sequence"/>
</dbReference>
<sequence length="163" mass="18112">MPVPDFLASTVSAPFSDLGKHRDSPQGRHVVDKGRVVTQLLLLPGSDPDGPVAAVIPLDSETQGRIEALNRFWRAWQGRPAPPDTRMTVQRRRRLRLMMQAADGRANGASYREIATVLYGFERIASDPWKTSPLRDTVIGLVESSVAMIGGGYLQLLRHRRRS</sequence>
<feature type="domain" description="T6SS Transcription factor RovC-like DNA binding" evidence="1">
    <location>
        <begin position="55"/>
        <end position="158"/>
    </location>
</feature>
<proteinExistence type="predicted"/>
<dbReference type="EMBL" id="JAVIJC010000011">
    <property type="protein sequence ID" value="MDX8492523.1"/>
    <property type="molecule type" value="Genomic_DNA"/>
</dbReference>